<gene>
    <name evidence="10" type="primary">leuD</name>
    <name evidence="12" type="ORF">N866_19775</name>
</gene>
<dbReference type="GO" id="GO:0009098">
    <property type="term" value="P:L-leucine biosynthetic process"/>
    <property type="evidence" value="ECO:0007669"/>
    <property type="project" value="UniProtKB-UniRule"/>
</dbReference>
<keyword evidence="7 10" id="KW-0028">Amino-acid biosynthesis</keyword>
<accession>A0A021VV13</accession>
<dbReference type="InterPro" id="IPR033940">
    <property type="entry name" value="IPMI_Swivel"/>
</dbReference>
<comment type="subunit">
    <text evidence="5 10">Heterodimer of LeuC and LeuD.</text>
</comment>
<dbReference type="NCBIfam" id="TIGR00171">
    <property type="entry name" value="leuD"/>
    <property type="match status" value="1"/>
</dbReference>
<evidence type="ECO:0000256" key="6">
    <source>
        <dbReference type="ARBA" id="ARBA00022430"/>
    </source>
</evidence>
<dbReference type="HAMAP" id="MF_01031">
    <property type="entry name" value="LeuD_type1"/>
    <property type="match status" value="1"/>
</dbReference>
<dbReference type="GO" id="GO:0003861">
    <property type="term" value="F:3-isopropylmalate dehydratase activity"/>
    <property type="evidence" value="ECO:0007669"/>
    <property type="project" value="UniProtKB-UniRule"/>
</dbReference>
<keyword evidence="12" id="KW-0413">Isomerase</keyword>
<protein>
    <recommendedName>
        <fullName evidence="10">3-isopropylmalate dehydratase small subunit</fullName>
        <ecNumber evidence="10">4.2.1.33</ecNumber>
    </recommendedName>
    <alternativeName>
        <fullName evidence="10">Alpha-IPM isomerase</fullName>
        <shortName evidence="10">IPMI</shortName>
    </alternativeName>
    <alternativeName>
        <fullName evidence="10">Isopropylmalate isomerase</fullName>
    </alternativeName>
</protein>
<dbReference type="SUPFAM" id="SSF52016">
    <property type="entry name" value="LeuD/IlvD-like"/>
    <property type="match status" value="1"/>
</dbReference>
<keyword evidence="9 10" id="KW-0100">Branched-chain amino acid biosynthesis</keyword>
<sequence length="222" mass="24466">MEKFTQHTGVGVPLRRSNVDTDQIIPAVYLKRVTRTGFEDALFAAWRGDPSFVLNQDAYRAGSVLVAGPDFGTGSSREHAVWALKDYGFRAVLSPRFADIFRGNSGKQGLLAAQVSQEDVELLWKVIEANPGTEVTVDLVAKQARCADVTVPIHVDDYTRWRLMEGLDDIGLTLQHEPDITAFEAERASWRPRTLPAKHLPPVEIVAARPVAAPRHADDALA</sequence>
<evidence type="ECO:0000256" key="10">
    <source>
        <dbReference type="HAMAP-Rule" id="MF_01031"/>
    </source>
</evidence>
<dbReference type="Proteomes" id="UP000019753">
    <property type="component" value="Unassembled WGS sequence"/>
</dbReference>
<keyword evidence="6 10" id="KW-0432">Leucine biosynthesis</keyword>
<feature type="domain" description="Aconitase A/isopropylmalate dehydratase small subunit swivel" evidence="11">
    <location>
        <begin position="1"/>
        <end position="117"/>
    </location>
</feature>
<reference evidence="12 13" key="1">
    <citation type="submission" date="2014-01" db="EMBL/GenBank/DDBJ databases">
        <title>Actinotalea ferrariae CF5-4.</title>
        <authorList>
            <person name="Chen F."/>
            <person name="Li Y."/>
            <person name="Wang G."/>
        </authorList>
    </citation>
    <scope>NUCLEOTIDE SEQUENCE [LARGE SCALE GENOMIC DNA]</scope>
    <source>
        <strain evidence="12 13">CF5-4</strain>
    </source>
</reference>
<dbReference type="InterPro" id="IPR004431">
    <property type="entry name" value="3-IsopropMal_deHydase_ssu"/>
</dbReference>
<evidence type="ECO:0000256" key="4">
    <source>
        <dbReference type="ARBA" id="ARBA00009845"/>
    </source>
</evidence>
<dbReference type="Pfam" id="PF00694">
    <property type="entry name" value="Aconitase_C"/>
    <property type="match status" value="1"/>
</dbReference>
<dbReference type="GO" id="GO:0016853">
    <property type="term" value="F:isomerase activity"/>
    <property type="evidence" value="ECO:0007669"/>
    <property type="project" value="UniProtKB-KW"/>
</dbReference>
<proteinExistence type="inferred from homology"/>
<dbReference type="FunFam" id="3.20.19.10:FF:000003">
    <property type="entry name" value="3-isopropylmalate dehydratase small subunit"/>
    <property type="match status" value="1"/>
</dbReference>
<dbReference type="UniPathway" id="UPA00048">
    <property type="reaction ID" value="UER00071"/>
</dbReference>
<evidence type="ECO:0000256" key="5">
    <source>
        <dbReference type="ARBA" id="ARBA00011271"/>
    </source>
</evidence>
<dbReference type="EMBL" id="AXCW01000009">
    <property type="protein sequence ID" value="EYR65006.1"/>
    <property type="molecule type" value="Genomic_DNA"/>
</dbReference>
<dbReference type="RefSeq" id="WP_034221824.1">
    <property type="nucleotide sequence ID" value="NZ_AXCW01000009.1"/>
</dbReference>
<comment type="pathway">
    <text evidence="3 10">Amino-acid biosynthesis; L-leucine biosynthesis; L-leucine from 3-methyl-2-oxobutanoate: step 2/4.</text>
</comment>
<evidence type="ECO:0000259" key="11">
    <source>
        <dbReference type="Pfam" id="PF00694"/>
    </source>
</evidence>
<evidence type="ECO:0000256" key="1">
    <source>
        <dbReference type="ARBA" id="ARBA00000491"/>
    </source>
</evidence>
<evidence type="ECO:0000256" key="3">
    <source>
        <dbReference type="ARBA" id="ARBA00004729"/>
    </source>
</evidence>
<evidence type="ECO:0000256" key="7">
    <source>
        <dbReference type="ARBA" id="ARBA00022605"/>
    </source>
</evidence>
<evidence type="ECO:0000256" key="9">
    <source>
        <dbReference type="ARBA" id="ARBA00023304"/>
    </source>
</evidence>
<comment type="similarity">
    <text evidence="4 10">Belongs to the LeuD family. LeuD type 1 subfamily.</text>
</comment>
<dbReference type="AlphaFoldDB" id="A0A021VV13"/>
<dbReference type="PANTHER" id="PTHR43345">
    <property type="entry name" value="3-ISOPROPYLMALATE DEHYDRATASE SMALL SUBUNIT 2-RELATED-RELATED"/>
    <property type="match status" value="1"/>
</dbReference>
<dbReference type="CDD" id="cd01577">
    <property type="entry name" value="IPMI_Swivel"/>
    <property type="match status" value="1"/>
</dbReference>
<evidence type="ECO:0000256" key="8">
    <source>
        <dbReference type="ARBA" id="ARBA00023239"/>
    </source>
</evidence>
<dbReference type="PANTHER" id="PTHR43345:SF5">
    <property type="entry name" value="3-ISOPROPYLMALATE DEHYDRATASE SMALL SUBUNIT"/>
    <property type="match status" value="1"/>
</dbReference>
<dbReference type="Gene3D" id="3.20.19.10">
    <property type="entry name" value="Aconitase, domain 4"/>
    <property type="match status" value="1"/>
</dbReference>
<evidence type="ECO:0000256" key="2">
    <source>
        <dbReference type="ARBA" id="ARBA00002695"/>
    </source>
</evidence>
<evidence type="ECO:0000313" key="12">
    <source>
        <dbReference type="EMBL" id="EYR65006.1"/>
    </source>
</evidence>
<dbReference type="InterPro" id="IPR050075">
    <property type="entry name" value="LeuD"/>
</dbReference>
<name>A0A021VV13_9CELL</name>
<comment type="function">
    <text evidence="2 10">Catalyzes the isomerization between 2-isopropylmalate and 3-isopropylmalate, via the formation of 2-isopropylmaleate.</text>
</comment>
<dbReference type="EC" id="4.2.1.33" evidence="10"/>
<keyword evidence="13" id="KW-1185">Reference proteome</keyword>
<dbReference type="OrthoDB" id="9777465at2"/>
<dbReference type="GO" id="GO:0009316">
    <property type="term" value="C:3-isopropylmalate dehydratase complex"/>
    <property type="evidence" value="ECO:0007669"/>
    <property type="project" value="InterPro"/>
</dbReference>
<organism evidence="12 13">
    <name type="scientific">Actinotalea ferrariae CF5-4</name>
    <dbReference type="NCBI Taxonomy" id="948458"/>
    <lineage>
        <taxon>Bacteria</taxon>
        <taxon>Bacillati</taxon>
        <taxon>Actinomycetota</taxon>
        <taxon>Actinomycetes</taxon>
        <taxon>Micrococcales</taxon>
        <taxon>Cellulomonadaceae</taxon>
        <taxon>Actinotalea</taxon>
    </lineage>
</organism>
<evidence type="ECO:0000313" key="13">
    <source>
        <dbReference type="Proteomes" id="UP000019753"/>
    </source>
</evidence>
<comment type="catalytic activity">
    <reaction evidence="1 10">
        <text>(2R,3S)-3-isopropylmalate = (2S)-2-isopropylmalate</text>
        <dbReference type="Rhea" id="RHEA:32287"/>
        <dbReference type="ChEBI" id="CHEBI:1178"/>
        <dbReference type="ChEBI" id="CHEBI:35121"/>
        <dbReference type="EC" id="4.2.1.33"/>
    </reaction>
</comment>
<comment type="caution">
    <text evidence="12">The sequence shown here is derived from an EMBL/GenBank/DDBJ whole genome shotgun (WGS) entry which is preliminary data.</text>
</comment>
<dbReference type="InterPro" id="IPR015928">
    <property type="entry name" value="Aconitase/3IPM_dehydase_swvl"/>
</dbReference>
<dbReference type="NCBIfam" id="NF002458">
    <property type="entry name" value="PRK01641.1"/>
    <property type="match status" value="1"/>
</dbReference>
<keyword evidence="8 10" id="KW-0456">Lyase</keyword>
<dbReference type="InterPro" id="IPR000573">
    <property type="entry name" value="AconitaseA/IPMdHydase_ssu_swvl"/>
</dbReference>